<proteinExistence type="predicted"/>
<evidence type="ECO:0000313" key="3">
    <source>
        <dbReference type="Proteomes" id="UP000035100"/>
    </source>
</evidence>
<protein>
    <submittedName>
        <fullName evidence="2">Uncharacterized protein</fullName>
    </submittedName>
</protein>
<evidence type="ECO:0000313" key="2">
    <source>
        <dbReference type="EMBL" id="KIQ67666.1"/>
    </source>
</evidence>
<accession>A0A0D0P7X9</accession>
<organism evidence="2 3">
    <name type="scientific">Wenxinia marina DSM 24838</name>
    <dbReference type="NCBI Taxonomy" id="1123501"/>
    <lineage>
        <taxon>Bacteria</taxon>
        <taxon>Pseudomonadati</taxon>
        <taxon>Pseudomonadota</taxon>
        <taxon>Alphaproteobacteria</taxon>
        <taxon>Rhodobacterales</taxon>
        <taxon>Roseobacteraceae</taxon>
        <taxon>Wenxinia</taxon>
    </lineage>
</organism>
<reference evidence="2 3" key="1">
    <citation type="submission" date="2013-01" db="EMBL/GenBank/DDBJ databases">
        <authorList>
            <person name="Fiebig A."/>
            <person name="Goeker M."/>
            <person name="Klenk H.-P.P."/>
        </authorList>
    </citation>
    <scope>NUCLEOTIDE SEQUENCE [LARGE SCALE GENOMIC DNA]</scope>
    <source>
        <strain evidence="2 3">DSM 24838</strain>
    </source>
</reference>
<name>A0A0D0P7X9_9RHOB</name>
<dbReference type="AlphaFoldDB" id="A0A0D0P7X9"/>
<feature type="signal peptide" evidence="1">
    <location>
        <begin position="1"/>
        <end position="19"/>
    </location>
</feature>
<keyword evidence="1" id="KW-0732">Signal</keyword>
<dbReference type="STRING" id="1123501.Wenmar_03795"/>
<sequence length="125" mass="13146">MKLQALAIVAVLSPVSALAEGAVQDLTCEIVSECDPTGACTAGGSVPIVIEPLRTEGTINVVSILIEQREVEALQDGAFGAMEWTTEDSREWLIPAGPSSLVWVKQTMGESLWSVTRMLSCVGAG</sequence>
<gene>
    <name evidence="2" type="ORF">Wenmar_03795</name>
</gene>
<keyword evidence="3" id="KW-1185">Reference proteome</keyword>
<dbReference type="Proteomes" id="UP000035100">
    <property type="component" value="Unassembled WGS sequence"/>
</dbReference>
<feature type="chain" id="PRO_5002218131" evidence="1">
    <location>
        <begin position="20"/>
        <end position="125"/>
    </location>
</feature>
<evidence type="ECO:0000256" key="1">
    <source>
        <dbReference type="SAM" id="SignalP"/>
    </source>
</evidence>
<dbReference type="RefSeq" id="WP_018303185.1">
    <property type="nucleotide sequence ID" value="NZ_KB902291.1"/>
</dbReference>
<dbReference type="EMBL" id="AONG01000021">
    <property type="protein sequence ID" value="KIQ67666.1"/>
    <property type="molecule type" value="Genomic_DNA"/>
</dbReference>
<comment type="caution">
    <text evidence="2">The sequence shown here is derived from an EMBL/GenBank/DDBJ whole genome shotgun (WGS) entry which is preliminary data.</text>
</comment>